<dbReference type="RefSeq" id="WP_200310982.1">
    <property type="nucleotide sequence ID" value="NZ_JAENIM010000037.1"/>
</dbReference>
<protein>
    <submittedName>
        <fullName evidence="3">Uncharacterized protein</fullName>
    </submittedName>
</protein>
<reference evidence="3" key="1">
    <citation type="submission" date="2021-01" db="EMBL/GenBank/DDBJ databases">
        <title>Modified the classification status of verrucomicrobia.</title>
        <authorList>
            <person name="Feng X."/>
        </authorList>
    </citation>
    <scope>NUCLEOTIDE SEQUENCE</scope>
    <source>
        <strain evidence="3">_KCTC 22039</strain>
    </source>
</reference>
<keyword evidence="2" id="KW-1133">Transmembrane helix</keyword>
<feature type="compositionally biased region" description="Polar residues" evidence="1">
    <location>
        <begin position="10"/>
        <end position="20"/>
    </location>
</feature>
<keyword evidence="2" id="KW-0472">Membrane</keyword>
<keyword evidence="2" id="KW-0812">Transmembrane</keyword>
<evidence type="ECO:0000256" key="2">
    <source>
        <dbReference type="SAM" id="Phobius"/>
    </source>
</evidence>
<comment type="caution">
    <text evidence="3">The sequence shown here is derived from an EMBL/GenBank/DDBJ whole genome shotgun (WGS) entry which is preliminary data.</text>
</comment>
<evidence type="ECO:0000256" key="1">
    <source>
        <dbReference type="SAM" id="MobiDB-lite"/>
    </source>
</evidence>
<feature type="region of interest" description="Disordered" evidence="1">
    <location>
        <begin position="1"/>
        <end position="64"/>
    </location>
</feature>
<evidence type="ECO:0000313" key="3">
    <source>
        <dbReference type="EMBL" id="MBK1790962.1"/>
    </source>
</evidence>
<organism evidence="3 4">
    <name type="scientific">Persicirhabdus sediminis</name>
    <dbReference type="NCBI Taxonomy" id="454144"/>
    <lineage>
        <taxon>Bacteria</taxon>
        <taxon>Pseudomonadati</taxon>
        <taxon>Verrucomicrobiota</taxon>
        <taxon>Verrucomicrobiia</taxon>
        <taxon>Verrucomicrobiales</taxon>
        <taxon>Verrucomicrobiaceae</taxon>
        <taxon>Persicirhabdus</taxon>
    </lineage>
</organism>
<dbReference type="Proteomes" id="UP000624703">
    <property type="component" value="Unassembled WGS sequence"/>
</dbReference>
<name>A0A8J7MD87_9BACT</name>
<evidence type="ECO:0000313" key="4">
    <source>
        <dbReference type="Proteomes" id="UP000624703"/>
    </source>
</evidence>
<keyword evidence="4" id="KW-1185">Reference proteome</keyword>
<accession>A0A8J7MD87</accession>
<feature type="transmembrane region" description="Helical" evidence="2">
    <location>
        <begin position="70"/>
        <end position="93"/>
    </location>
</feature>
<dbReference type="EMBL" id="JAENIM010000037">
    <property type="protein sequence ID" value="MBK1790962.1"/>
    <property type="molecule type" value="Genomic_DNA"/>
</dbReference>
<feature type="region of interest" description="Disordered" evidence="1">
    <location>
        <begin position="473"/>
        <end position="506"/>
    </location>
</feature>
<dbReference type="AlphaFoldDB" id="A0A8J7MD87"/>
<sequence>MSSEKPFEPKNNTADDNISQLKKELNQTHGVPDGELITRPDGTQVIKARKRKRRSKQPHKEEAKKRLKKIIIGASFLALMGIALVVGIFIILAKYNSDSFKKQSESDIAAFTDAAQVKVHRMTVTPASAKISAIEASWPANSTIQKAEFKQIATRFKLSTFFGKYWKSAELSAATGSLHLQLPTGPAAAEESKSSPFAFDFYRSFSTDIFFGPSTKGVALRKAQCTFDELYGVPQSMIQDATLQHPFWPNLQVKNVLLKHNTADNTELTGVIMPTANSGSGLINVTGKINIYADETNELELKITDFPIQQLVGDGRKLRLDRFLDGAIDAPLASLDINPRNPDTLKIEAAFESRRLNLQGLTFLRTLRRELGQSWYDKPVFDESNGTLIIENGGDVTIDNLSFTARDKLQLRGSITCSKTNELSGTLEVGLPAIENSSRPDGFSASSNGYYWAEVTLSGTVTRPKDDLFDIMGAKETPSGSQKKIPTEEQLLNPANSGFSFDELTD</sequence>
<proteinExistence type="predicted"/>
<gene>
    <name evidence="3" type="ORF">JIN82_07310</name>
</gene>
<feature type="compositionally biased region" description="Basic residues" evidence="1">
    <location>
        <begin position="47"/>
        <end position="57"/>
    </location>
</feature>